<evidence type="ECO:0000256" key="2">
    <source>
        <dbReference type="ARBA" id="ARBA00022723"/>
    </source>
</evidence>
<sequence length="200" mass="20965">MATDTLVACAIAGRIAERHGLFCLPPITISCSHEHEGYPGTVSIGAGTLIAMIGDIRASLSRSGIDRLVMVNGHGGNYVLSNIAQEANVTGRKVALFPGRDDIAKAREDAGMATCASEDMHGGEWETSILLHTHPDAVGDGRADADHEATARPYLHLLGMKGYTESGVIGRPSLGSAEKGRAAVESLTESFACLLGLLRE</sequence>
<evidence type="ECO:0000256" key="1">
    <source>
        <dbReference type="ARBA" id="ARBA00001947"/>
    </source>
</evidence>
<name>A0A918GQ01_9PSEU</name>
<comment type="caution">
    <text evidence="6">The sequence shown here is derived from an EMBL/GenBank/DDBJ whole genome shotgun (WGS) entry which is preliminary data.</text>
</comment>
<gene>
    <name evidence="6" type="ORF">GCM10010171_54570</name>
</gene>
<keyword evidence="2" id="KW-0479">Metal-binding</keyword>
<dbReference type="SUPFAM" id="SSF102215">
    <property type="entry name" value="Creatininase"/>
    <property type="match status" value="1"/>
</dbReference>
<evidence type="ECO:0000313" key="7">
    <source>
        <dbReference type="Proteomes" id="UP000660680"/>
    </source>
</evidence>
<comment type="similarity">
    <text evidence="5">Belongs to the creatininase superfamily.</text>
</comment>
<keyword evidence="3" id="KW-0378">Hydrolase</keyword>
<dbReference type="EMBL" id="BMRB01000006">
    <property type="protein sequence ID" value="GGS52582.1"/>
    <property type="molecule type" value="Genomic_DNA"/>
</dbReference>
<dbReference type="InterPro" id="IPR003785">
    <property type="entry name" value="Creatininase/forma_Hydrolase"/>
</dbReference>
<dbReference type="InterPro" id="IPR024087">
    <property type="entry name" value="Creatininase-like_sf"/>
</dbReference>
<dbReference type="Pfam" id="PF02633">
    <property type="entry name" value="Creatininase"/>
    <property type="match status" value="1"/>
</dbReference>
<evidence type="ECO:0000256" key="3">
    <source>
        <dbReference type="ARBA" id="ARBA00022801"/>
    </source>
</evidence>
<evidence type="ECO:0008006" key="8">
    <source>
        <dbReference type="Google" id="ProtNLM"/>
    </source>
</evidence>
<evidence type="ECO:0000256" key="4">
    <source>
        <dbReference type="ARBA" id="ARBA00022833"/>
    </source>
</evidence>
<reference evidence="6" key="2">
    <citation type="submission" date="2020-09" db="EMBL/GenBank/DDBJ databases">
        <authorList>
            <person name="Sun Q."/>
            <person name="Ohkuma M."/>
        </authorList>
    </citation>
    <scope>NUCLEOTIDE SEQUENCE</scope>
    <source>
        <strain evidence="6">JCM 3276</strain>
    </source>
</reference>
<dbReference type="GO" id="GO:0046872">
    <property type="term" value="F:metal ion binding"/>
    <property type="evidence" value="ECO:0007669"/>
    <property type="project" value="UniProtKB-KW"/>
</dbReference>
<dbReference type="PANTHER" id="PTHR35005">
    <property type="entry name" value="3-DEHYDRO-SCYLLO-INOSOSE HYDROLASE"/>
    <property type="match status" value="1"/>
</dbReference>
<evidence type="ECO:0000256" key="5">
    <source>
        <dbReference type="ARBA" id="ARBA00024029"/>
    </source>
</evidence>
<dbReference type="PANTHER" id="PTHR35005:SF1">
    <property type="entry name" value="2-AMINO-5-FORMYLAMINO-6-RIBOSYLAMINOPYRIMIDIN-4(3H)-ONE 5'-MONOPHOSPHATE DEFORMYLASE"/>
    <property type="match status" value="1"/>
</dbReference>
<organism evidence="6 7">
    <name type="scientific">Actinokineospora fastidiosa</name>
    <dbReference type="NCBI Taxonomy" id="1816"/>
    <lineage>
        <taxon>Bacteria</taxon>
        <taxon>Bacillati</taxon>
        <taxon>Actinomycetota</taxon>
        <taxon>Actinomycetes</taxon>
        <taxon>Pseudonocardiales</taxon>
        <taxon>Pseudonocardiaceae</taxon>
        <taxon>Actinokineospora</taxon>
    </lineage>
</organism>
<dbReference type="GO" id="GO:0016811">
    <property type="term" value="F:hydrolase activity, acting on carbon-nitrogen (but not peptide) bonds, in linear amides"/>
    <property type="evidence" value="ECO:0007669"/>
    <property type="project" value="TreeGrafter"/>
</dbReference>
<dbReference type="GO" id="GO:0009231">
    <property type="term" value="P:riboflavin biosynthetic process"/>
    <property type="evidence" value="ECO:0007669"/>
    <property type="project" value="TreeGrafter"/>
</dbReference>
<dbReference type="Gene3D" id="3.40.50.10310">
    <property type="entry name" value="Creatininase"/>
    <property type="match status" value="1"/>
</dbReference>
<keyword evidence="7" id="KW-1185">Reference proteome</keyword>
<reference evidence="6" key="1">
    <citation type="journal article" date="2014" name="Int. J. Syst. Evol. Microbiol.">
        <title>Complete genome sequence of Corynebacterium casei LMG S-19264T (=DSM 44701T), isolated from a smear-ripened cheese.</title>
        <authorList>
            <consortium name="US DOE Joint Genome Institute (JGI-PGF)"/>
            <person name="Walter F."/>
            <person name="Albersmeier A."/>
            <person name="Kalinowski J."/>
            <person name="Ruckert C."/>
        </authorList>
    </citation>
    <scope>NUCLEOTIDE SEQUENCE</scope>
    <source>
        <strain evidence="6">JCM 3276</strain>
    </source>
</reference>
<dbReference type="Proteomes" id="UP000660680">
    <property type="component" value="Unassembled WGS sequence"/>
</dbReference>
<evidence type="ECO:0000313" key="6">
    <source>
        <dbReference type="EMBL" id="GGS52582.1"/>
    </source>
</evidence>
<proteinExistence type="inferred from homology"/>
<comment type="cofactor">
    <cofactor evidence="1">
        <name>Zn(2+)</name>
        <dbReference type="ChEBI" id="CHEBI:29105"/>
    </cofactor>
</comment>
<dbReference type="AlphaFoldDB" id="A0A918GQ01"/>
<protein>
    <recommendedName>
        <fullName evidence="8">Creatinine amidohydrolase</fullName>
    </recommendedName>
</protein>
<keyword evidence="4" id="KW-0862">Zinc</keyword>
<accession>A0A918GQ01</accession>